<keyword evidence="1" id="KW-0812">Transmembrane</keyword>
<evidence type="ECO:0000313" key="3">
    <source>
        <dbReference type="Proteomes" id="UP000215137"/>
    </source>
</evidence>
<dbReference type="EMBL" id="CP022984">
    <property type="protein sequence ID" value="ASV70149.1"/>
    <property type="molecule type" value="Genomic_DNA"/>
</dbReference>
<dbReference type="OrthoDB" id="2868465at2"/>
<sequence>MKGENFTKEYKYPIKIYNIGKIEFANGIEVRKMVVAGVVILLMILMFSVFGASFQSGTLRFLMSNWLVILVCVPAVISFVVFSMKYDFKPVIPFIKDRMNFYQTKNKAFEHFEEVPLNQFDIDLEFEPLERITKEVQ</sequence>
<keyword evidence="3" id="KW-1185">Reference proteome</keyword>
<accession>A0A248TPU5</accession>
<geneLocation type="plasmid" evidence="3">
    <name>pbkbdgp4a</name>
</geneLocation>
<name>A0A248TPU5_9BACI</name>
<dbReference type="RefSeq" id="WP_095373711.1">
    <property type="nucleotide sequence ID" value="NZ_CP022984.1"/>
</dbReference>
<dbReference type="InterPro" id="IPR025608">
    <property type="entry name" value="TcpE"/>
</dbReference>
<reference evidence="2 3" key="1">
    <citation type="submission" date="2017-08" db="EMBL/GenBank/DDBJ databases">
        <title>Complete Genome Sequence of Bacillus kochii Oregon-R-modENCODE STRAIN BDGP4, isolated from Drosophila melanogaster gut.</title>
        <authorList>
            <person name="Wan K.H."/>
            <person name="Yu C."/>
            <person name="Park S."/>
            <person name="Hammonds A.S."/>
            <person name="Booth B.W."/>
            <person name="Celniker S.E."/>
        </authorList>
    </citation>
    <scope>NUCLEOTIDE SEQUENCE [LARGE SCALE GENOMIC DNA]</scope>
    <source>
        <strain evidence="2 3">BDGP4</strain>
        <plasmid evidence="3">pbkbdgp4a</plasmid>
    </source>
</reference>
<dbReference type="Proteomes" id="UP000215137">
    <property type="component" value="Plasmid pBkBDGP4A"/>
</dbReference>
<dbReference type="Pfam" id="PF12648">
    <property type="entry name" value="TcpE"/>
    <property type="match status" value="1"/>
</dbReference>
<feature type="transmembrane region" description="Helical" evidence="1">
    <location>
        <begin position="33"/>
        <end position="54"/>
    </location>
</feature>
<evidence type="ECO:0000313" key="2">
    <source>
        <dbReference type="EMBL" id="ASV70149.1"/>
    </source>
</evidence>
<gene>
    <name evidence="2" type="ORF">CKF48_22945</name>
</gene>
<evidence type="ECO:0000256" key="1">
    <source>
        <dbReference type="SAM" id="Phobius"/>
    </source>
</evidence>
<keyword evidence="1" id="KW-1133">Transmembrane helix</keyword>
<keyword evidence="1" id="KW-0472">Membrane</keyword>
<dbReference type="AlphaFoldDB" id="A0A248TPU5"/>
<feature type="transmembrane region" description="Helical" evidence="1">
    <location>
        <begin position="66"/>
        <end position="88"/>
    </location>
</feature>
<protein>
    <submittedName>
        <fullName evidence="2">Conjugal transfer protein</fullName>
    </submittedName>
</protein>
<organism evidence="2 3">
    <name type="scientific">Cytobacillus kochii</name>
    <dbReference type="NCBI Taxonomy" id="859143"/>
    <lineage>
        <taxon>Bacteria</taxon>
        <taxon>Bacillati</taxon>
        <taxon>Bacillota</taxon>
        <taxon>Bacilli</taxon>
        <taxon>Bacillales</taxon>
        <taxon>Bacillaceae</taxon>
        <taxon>Cytobacillus</taxon>
    </lineage>
</organism>
<dbReference type="KEGG" id="bko:CKF48_22945"/>
<proteinExistence type="predicted"/>
<keyword evidence="2" id="KW-0614">Plasmid</keyword>